<keyword evidence="7" id="KW-1185">Reference proteome</keyword>
<dbReference type="RefSeq" id="WP_338607266.1">
    <property type="nucleotide sequence ID" value="NZ_CP146275.1"/>
</dbReference>
<dbReference type="InterPro" id="IPR011047">
    <property type="entry name" value="Quinoprotein_ADH-like_sf"/>
</dbReference>
<gene>
    <name evidence="6" type="ORF">V6617_12375</name>
</gene>
<protein>
    <submittedName>
        <fullName evidence="6">PQQ-binding-like beta-propeller repeat protein</fullName>
    </submittedName>
</protein>
<dbReference type="Gene3D" id="2.140.10.10">
    <property type="entry name" value="Quinoprotein alcohol dehydrogenase-like superfamily"/>
    <property type="match status" value="1"/>
</dbReference>
<organism evidence="6 7">
    <name type="scientific">Pelagibacterium nitratireducens</name>
    <dbReference type="NCBI Taxonomy" id="1046114"/>
    <lineage>
        <taxon>Bacteria</taxon>
        <taxon>Pseudomonadati</taxon>
        <taxon>Pseudomonadota</taxon>
        <taxon>Alphaproteobacteria</taxon>
        <taxon>Hyphomicrobiales</taxon>
        <taxon>Devosiaceae</taxon>
        <taxon>Pelagibacterium</taxon>
    </lineage>
</organism>
<evidence type="ECO:0000256" key="1">
    <source>
        <dbReference type="ARBA" id="ARBA00001931"/>
    </source>
</evidence>
<keyword evidence="3" id="KW-0560">Oxidoreductase</keyword>
<feature type="chain" id="PRO_5046882216" evidence="4">
    <location>
        <begin position="24"/>
        <end position="582"/>
    </location>
</feature>
<accession>A0ABZ2HVZ5</accession>
<dbReference type="PANTHER" id="PTHR32303">
    <property type="entry name" value="QUINOPROTEIN ALCOHOL DEHYDROGENASE (CYTOCHROME C)"/>
    <property type="match status" value="1"/>
</dbReference>
<dbReference type="EMBL" id="CP146275">
    <property type="protein sequence ID" value="WWT31804.1"/>
    <property type="molecule type" value="Genomic_DNA"/>
</dbReference>
<sequence length="582" mass="63379">MKRYFSACAVSLIALAVSGPLWAQDAGRDYEPVTDEMILDPDPADWLQWRRTVNNWGHSPLDQINHDNVGDLELAWSWAMGEVGQQEVVPIVHDGIMFLGTNNNYVEAIDAETGDLIWSYTHERPEFEGGYHNNQAMRQKNSIALYGDSVILTTVDAKLMALNAMTGQVEWEVQVNDWEKGYSFTAGPLVADGKVFTGTSGCSIVGTAGACYITAHDATNGEELWRFNTLADESNPAFEESWGGIPQENRWGASPWATGSYDPELDMVYYGTGMPIPYAEITRGTGDNDVLYTNSTLAIHADTGELAWYFQHLPRDNWDLDSPFERMIVETEVDGEMRKLVVTTPGKNGITFGLDAETGEFVWAEETIYQNVVSGIDEETGRVTANTEIIPTEFGEPYTFCPAIAGGRLWQATAYSPDSELFYLPAGNTCQTIAAREMDEVSPGSAMGLIQGFGNSIAPDATGIGALHALNVSDGESAFAVQQGPRFTSSVLATGGRLLFVGDANRYVKALDDTTGETLWQHRLQAPIGGTPVTYEVDGTQYVVIAAGQSNQTDAGITPGGLTNPRLGGNSIHVFRLRNQAE</sequence>
<feature type="domain" description="Pyrrolo-quinoline quinone repeat" evidence="5">
    <location>
        <begin position="480"/>
        <end position="543"/>
    </location>
</feature>
<comment type="cofactor">
    <cofactor evidence="1">
        <name>pyrroloquinoline quinone</name>
        <dbReference type="ChEBI" id="CHEBI:58442"/>
    </cofactor>
</comment>
<dbReference type="Pfam" id="PF01011">
    <property type="entry name" value="PQQ"/>
    <property type="match status" value="2"/>
</dbReference>
<dbReference type="SUPFAM" id="SSF50998">
    <property type="entry name" value="Quinoprotein alcohol dehydrogenase-like"/>
    <property type="match status" value="1"/>
</dbReference>
<evidence type="ECO:0000259" key="5">
    <source>
        <dbReference type="Pfam" id="PF01011"/>
    </source>
</evidence>
<evidence type="ECO:0000256" key="3">
    <source>
        <dbReference type="ARBA" id="ARBA00023002"/>
    </source>
</evidence>
<comment type="similarity">
    <text evidence="2">Belongs to the bacterial PQQ dehydrogenase family.</text>
</comment>
<feature type="signal peptide" evidence="4">
    <location>
        <begin position="1"/>
        <end position="23"/>
    </location>
</feature>
<evidence type="ECO:0000256" key="4">
    <source>
        <dbReference type="SAM" id="SignalP"/>
    </source>
</evidence>
<dbReference type="InterPro" id="IPR002372">
    <property type="entry name" value="PQQ_rpt_dom"/>
</dbReference>
<evidence type="ECO:0000313" key="7">
    <source>
        <dbReference type="Proteomes" id="UP001369958"/>
    </source>
</evidence>
<reference evidence="6 7" key="1">
    <citation type="submission" date="2024-02" db="EMBL/GenBank/DDBJ databases">
        <title>Complete genome sequence of Pelagibacterium nitratireducens ZH15.</title>
        <authorList>
            <person name="Zhao L.H."/>
        </authorList>
    </citation>
    <scope>NUCLEOTIDE SEQUENCE [LARGE SCALE GENOMIC DNA]</scope>
    <source>
        <strain evidence="6 7">ZH15</strain>
    </source>
</reference>
<evidence type="ECO:0000313" key="6">
    <source>
        <dbReference type="EMBL" id="WWT31804.1"/>
    </source>
</evidence>
<name>A0ABZ2HVZ5_9HYPH</name>
<proteinExistence type="inferred from homology"/>
<dbReference type="InterPro" id="IPR018391">
    <property type="entry name" value="PQQ_b-propeller_rpt"/>
</dbReference>
<feature type="domain" description="Pyrrolo-quinoline quinone repeat" evidence="5">
    <location>
        <begin position="46"/>
        <end position="364"/>
    </location>
</feature>
<dbReference type="Proteomes" id="UP001369958">
    <property type="component" value="Chromosome"/>
</dbReference>
<evidence type="ECO:0000256" key="2">
    <source>
        <dbReference type="ARBA" id="ARBA00008156"/>
    </source>
</evidence>
<dbReference type="SMART" id="SM00564">
    <property type="entry name" value="PQQ"/>
    <property type="match status" value="5"/>
</dbReference>
<keyword evidence="4" id="KW-0732">Signal</keyword>